<feature type="non-terminal residue" evidence="2">
    <location>
        <position position="1"/>
    </location>
</feature>
<dbReference type="InterPro" id="IPR004871">
    <property type="entry name" value="RSE1/DDB1/CPSF1_C"/>
</dbReference>
<dbReference type="PANTHER" id="PTHR10644">
    <property type="entry name" value="DNA REPAIR/RNA PROCESSING CPSF FAMILY"/>
    <property type="match status" value="1"/>
</dbReference>
<proteinExistence type="predicted"/>
<protein>
    <submittedName>
        <fullName evidence="2">Splicing factor 3B subunit 3</fullName>
    </submittedName>
</protein>
<dbReference type="InterPro" id="IPR050358">
    <property type="entry name" value="RSE1/DDB1/CFT1"/>
</dbReference>
<sequence>QTEVAEVPTAFCPFQGQLLAGVGNILRLYDLGKRKLLRKSENRQFPGAIRKIHAYDNRIYVSDMTSGTFMLEYTAADKSMKIFADSVSKVYTTDSILVDYNTVASSSLFRHFANFSTFVRRR</sequence>
<keyword evidence="3" id="KW-1185">Reference proteome</keyword>
<dbReference type="InterPro" id="IPR015943">
    <property type="entry name" value="WD40/YVTN_repeat-like_dom_sf"/>
</dbReference>
<dbReference type="EMBL" id="JBDODL010005481">
    <property type="protein sequence ID" value="MES1923295.1"/>
    <property type="molecule type" value="Genomic_DNA"/>
</dbReference>
<dbReference type="Pfam" id="PF03178">
    <property type="entry name" value="CPSF_A"/>
    <property type="match status" value="1"/>
</dbReference>
<evidence type="ECO:0000313" key="3">
    <source>
        <dbReference type="Proteomes" id="UP001439008"/>
    </source>
</evidence>
<accession>A0ABV2AUF7</accession>
<feature type="domain" description="RSE1/DDB1/CPSF1 C-terminal" evidence="1">
    <location>
        <begin position="1"/>
        <end position="109"/>
    </location>
</feature>
<evidence type="ECO:0000313" key="2">
    <source>
        <dbReference type="EMBL" id="MES1923295.1"/>
    </source>
</evidence>
<dbReference type="Gene3D" id="2.130.10.10">
    <property type="entry name" value="YVTN repeat-like/Quinoprotein amine dehydrogenase"/>
    <property type="match status" value="1"/>
</dbReference>
<evidence type="ECO:0000259" key="1">
    <source>
        <dbReference type="Pfam" id="PF03178"/>
    </source>
</evidence>
<dbReference type="Proteomes" id="UP001439008">
    <property type="component" value="Unassembled WGS sequence"/>
</dbReference>
<name>A0ABV2AUF7_9EUKA</name>
<comment type="caution">
    <text evidence="2">The sequence shown here is derived from an EMBL/GenBank/DDBJ whole genome shotgun (WGS) entry which is preliminary data.</text>
</comment>
<gene>
    <name evidence="2" type="primary">SF3B3_2</name>
    <name evidence="2" type="ORF">MHBO_004845</name>
</gene>
<reference evidence="2 3" key="1">
    <citation type="journal article" date="2024" name="BMC Biol.">
        <title>Comparative genomics of Ascetosporea gives new insight into the evolutionary basis for animal parasitism in Rhizaria.</title>
        <authorList>
            <person name="Hiltunen Thoren M."/>
            <person name="Onut-Brannstrom I."/>
            <person name="Alfjorden A."/>
            <person name="Peckova H."/>
            <person name="Swords F."/>
            <person name="Hooper C."/>
            <person name="Holzer A.S."/>
            <person name="Bass D."/>
            <person name="Burki F."/>
        </authorList>
    </citation>
    <scope>NUCLEOTIDE SEQUENCE [LARGE SCALE GENOMIC DNA]</scope>
    <source>
        <strain evidence="2">20-A016</strain>
    </source>
</reference>
<organism evidence="2 3">
    <name type="scientific">Bonamia ostreae</name>
    <dbReference type="NCBI Taxonomy" id="126728"/>
    <lineage>
        <taxon>Eukaryota</taxon>
        <taxon>Sar</taxon>
        <taxon>Rhizaria</taxon>
        <taxon>Endomyxa</taxon>
        <taxon>Ascetosporea</taxon>
        <taxon>Haplosporida</taxon>
        <taxon>Bonamia</taxon>
    </lineage>
</organism>